<sequence>MERIYLDYASSTPVAEDVAKETAGVSKKFFGNPSSLHAEGFAAKKILDEARGKLARILQCGRDEIIFVSGGTEANNLAIRGVLSAFRKKSPTAKIHAITSVVEHSSVLAAFKAEEKLGVSVTYLPVGRDGMIAGESVLKAITQDTAMVSLQYANNETGVILSVGKIARAVRRLKDSVKNVPVIHVDASAAAAYLNCSPETLAADLITFDAQKMYGPKGVGALYVRKDIPISPIISGGGQENNLRAGAVALPLVAGFAVAFGQAEERRAGEAARLSKLRAYLRQELQEKIGGIVFNESPGSRLPNILNFSLPGRDNQMLALRLDAKGFAVSTKSACEEGEKISHVVMAMTRDEKVASATFRVSLGRTTTRRDLSLFVKVLQKTLSKYMFDKFDT</sequence>
<dbReference type="InterPro" id="IPR000192">
    <property type="entry name" value="Aminotrans_V_dom"/>
</dbReference>
<dbReference type="AlphaFoldDB" id="A0A1G2P7J9"/>
<keyword evidence="4" id="KW-0479">Metal-binding</keyword>
<evidence type="ECO:0000256" key="5">
    <source>
        <dbReference type="ARBA" id="ARBA00022898"/>
    </source>
</evidence>
<keyword evidence="3" id="KW-0808">Transferase</keyword>
<dbReference type="Gene3D" id="1.10.260.50">
    <property type="match status" value="1"/>
</dbReference>
<dbReference type="GO" id="GO:0031071">
    <property type="term" value="F:cysteine desulfurase activity"/>
    <property type="evidence" value="ECO:0007669"/>
    <property type="project" value="UniProtKB-EC"/>
</dbReference>
<comment type="cofactor">
    <cofactor evidence="1">
        <name>pyridoxal 5'-phosphate</name>
        <dbReference type="ChEBI" id="CHEBI:597326"/>
    </cofactor>
</comment>
<name>A0A1G2P7J9_9BACT</name>
<dbReference type="InterPro" id="IPR015424">
    <property type="entry name" value="PyrdxlP-dep_Trfase"/>
</dbReference>
<evidence type="ECO:0000313" key="10">
    <source>
        <dbReference type="EMBL" id="OHA44280.1"/>
    </source>
</evidence>
<dbReference type="GO" id="GO:0051536">
    <property type="term" value="F:iron-sulfur cluster binding"/>
    <property type="evidence" value="ECO:0007669"/>
    <property type="project" value="UniProtKB-KW"/>
</dbReference>
<accession>A0A1G2P7J9</accession>
<evidence type="ECO:0000256" key="7">
    <source>
        <dbReference type="ARBA" id="ARBA00023014"/>
    </source>
</evidence>
<feature type="domain" description="Aminotransferase class V" evidence="9">
    <location>
        <begin position="4"/>
        <end position="374"/>
    </location>
</feature>
<reference evidence="10 11" key="1">
    <citation type="journal article" date="2016" name="Nat. Commun.">
        <title>Thousands of microbial genomes shed light on interconnected biogeochemical processes in an aquifer system.</title>
        <authorList>
            <person name="Anantharaman K."/>
            <person name="Brown C.T."/>
            <person name="Hug L.A."/>
            <person name="Sharon I."/>
            <person name="Castelle C.J."/>
            <person name="Probst A.J."/>
            <person name="Thomas B.C."/>
            <person name="Singh A."/>
            <person name="Wilkins M.J."/>
            <person name="Karaoz U."/>
            <person name="Brodie E.L."/>
            <person name="Williams K.H."/>
            <person name="Hubbard S.S."/>
            <person name="Banfield J.F."/>
        </authorList>
    </citation>
    <scope>NUCLEOTIDE SEQUENCE [LARGE SCALE GENOMIC DNA]</scope>
</reference>
<dbReference type="PANTHER" id="PTHR11601:SF34">
    <property type="entry name" value="CYSTEINE DESULFURASE"/>
    <property type="match status" value="1"/>
</dbReference>
<gene>
    <name evidence="10" type="ORF">A3G59_02545</name>
</gene>
<keyword evidence="7" id="KW-0411">Iron-sulfur</keyword>
<dbReference type="Gene3D" id="3.90.1150.10">
    <property type="entry name" value="Aspartate Aminotransferase, domain 1"/>
    <property type="match status" value="1"/>
</dbReference>
<dbReference type="Gene3D" id="3.40.640.10">
    <property type="entry name" value="Type I PLP-dependent aspartate aminotransferase-like (Major domain)"/>
    <property type="match status" value="1"/>
</dbReference>
<keyword evidence="5" id="KW-0663">Pyridoxal phosphate</keyword>
<comment type="catalytic activity">
    <reaction evidence="8">
        <text>(sulfur carrier)-H + L-cysteine = (sulfur carrier)-SH + L-alanine</text>
        <dbReference type="Rhea" id="RHEA:43892"/>
        <dbReference type="Rhea" id="RHEA-COMP:14737"/>
        <dbReference type="Rhea" id="RHEA-COMP:14739"/>
        <dbReference type="ChEBI" id="CHEBI:29917"/>
        <dbReference type="ChEBI" id="CHEBI:35235"/>
        <dbReference type="ChEBI" id="CHEBI:57972"/>
        <dbReference type="ChEBI" id="CHEBI:64428"/>
        <dbReference type="EC" id="2.8.1.7"/>
    </reaction>
</comment>
<evidence type="ECO:0000259" key="9">
    <source>
        <dbReference type="Pfam" id="PF00266"/>
    </source>
</evidence>
<dbReference type="PIRSF" id="PIRSF005572">
    <property type="entry name" value="NifS"/>
    <property type="match status" value="1"/>
</dbReference>
<evidence type="ECO:0000256" key="4">
    <source>
        <dbReference type="ARBA" id="ARBA00022723"/>
    </source>
</evidence>
<comment type="similarity">
    <text evidence="2">Belongs to the class-V pyridoxal-phosphate-dependent aminotransferase family. NifS/IscS subfamily.</text>
</comment>
<dbReference type="Pfam" id="PF00266">
    <property type="entry name" value="Aminotran_5"/>
    <property type="match status" value="1"/>
</dbReference>
<evidence type="ECO:0000256" key="1">
    <source>
        <dbReference type="ARBA" id="ARBA00001933"/>
    </source>
</evidence>
<evidence type="ECO:0000256" key="8">
    <source>
        <dbReference type="ARBA" id="ARBA00050776"/>
    </source>
</evidence>
<protein>
    <recommendedName>
        <fullName evidence="9">Aminotransferase class V domain-containing protein</fullName>
    </recommendedName>
</protein>
<evidence type="ECO:0000256" key="3">
    <source>
        <dbReference type="ARBA" id="ARBA00022679"/>
    </source>
</evidence>
<dbReference type="InterPro" id="IPR015421">
    <property type="entry name" value="PyrdxlP-dep_Trfase_major"/>
</dbReference>
<dbReference type="InterPro" id="IPR015422">
    <property type="entry name" value="PyrdxlP-dep_Trfase_small"/>
</dbReference>
<evidence type="ECO:0000256" key="2">
    <source>
        <dbReference type="ARBA" id="ARBA00006490"/>
    </source>
</evidence>
<dbReference type="EMBL" id="MHSN01000031">
    <property type="protein sequence ID" value="OHA44280.1"/>
    <property type="molecule type" value="Genomic_DNA"/>
</dbReference>
<proteinExistence type="inferred from homology"/>
<dbReference type="STRING" id="1802335.A3G59_02545"/>
<dbReference type="SUPFAM" id="SSF53383">
    <property type="entry name" value="PLP-dependent transferases"/>
    <property type="match status" value="1"/>
</dbReference>
<evidence type="ECO:0000313" key="11">
    <source>
        <dbReference type="Proteomes" id="UP000176881"/>
    </source>
</evidence>
<dbReference type="PANTHER" id="PTHR11601">
    <property type="entry name" value="CYSTEINE DESULFURYLASE FAMILY MEMBER"/>
    <property type="match status" value="1"/>
</dbReference>
<dbReference type="InterPro" id="IPR016454">
    <property type="entry name" value="Cysteine_dSase"/>
</dbReference>
<dbReference type="GO" id="GO:0046872">
    <property type="term" value="F:metal ion binding"/>
    <property type="evidence" value="ECO:0007669"/>
    <property type="project" value="UniProtKB-KW"/>
</dbReference>
<organism evidence="10 11">
    <name type="scientific">Candidatus Taylorbacteria bacterium RIFCSPLOWO2_12_FULL_47_20</name>
    <dbReference type="NCBI Taxonomy" id="1802335"/>
    <lineage>
        <taxon>Bacteria</taxon>
        <taxon>Candidatus Tayloriibacteriota</taxon>
    </lineage>
</organism>
<keyword evidence="6" id="KW-0408">Iron</keyword>
<dbReference type="Proteomes" id="UP000176881">
    <property type="component" value="Unassembled WGS sequence"/>
</dbReference>
<evidence type="ECO:0000256" key="6">
    <source>
        <dbReference type="ARBA" id="ARBA00023004"/>
    </source>
</evidence>
<comment type="caution">
    <text evidence="10">The sequence shown here is derived from an EMBL/GenBank/DDBJ whole genome shotgun (WGS) entry which is preliminary data.</text>
</comment>